<proteinExistence type="predicted"/>
<evidence type="ECO:0000256" key="13">
    <source>
        <dbReference type="ARBA" id="ARBA00078839"/>
    </source>
</evidence>
<accession>A0AAU9VYK1</accession>
<dbReference type="Proteomes" id="UP001159428">
    <property type="component" value="Unassembled WGS sequence"/>
</dbReference>
<dbReference type="PANTHER" id="PTHR16121">
    <property type="entry name" value="CAP-SPECIFIC MRNA (NUCLEOSIDE-2'-O-)-METHYLTRANSFERASE 1-RELATED"/>
    <property type="match status" value="1"/>
</dbReference>
<reference evidence="17 18" key="1">
    <citation type="submission" date="2022-05" db="EMBL/GenBank/DDBJ databases">
        <authorList>
            <consortium name="Genoscope - CEA"/>
            <person name="William W."/>
        </authorList>
    </citation>
    <scope>NUCLEOTIDE SEQUENCE [LARGE SCALE GENOMIC DNA]</scope>
</reference>
<organism evidence="17 18">
    <name type="scientific">Pocillopora meandrina</name>
    <dbReference type="NCBI Taxonomy" id="46732"/>
    <lineage>
        <taxon>Eukaryota</taxon>
        <taxon>Metazoa</taxon>
        <taxon>Cnidaria</taxon>
        <taxon>Anthozoa</taxon>
        <taxon>Hexacorallia</taxon>
        <taxon>Scleractinia</taxon>
        <taxon>Astrocoeniina</taxon>
        <taxon>Pocilloporidae</taxon>
        <taxon>Pocillopora</taxon>
    </lineage>
</organism>
<dbReference type="GO" id="GO:0005737">
    <property type="term" value="C:cytoplasm"/>
    <property type="evidence" value="ECO:0007669"/>
    <property type="project" value="UniProtKB-SubCell"/>
</dbReference>
<dbReference type="GO" id="GO:0120550">
    <property type="term" value="F:methyltransferase cap2 activity"/>
    <property type="evidence" value="ECO:0007669"/>
    <property type="project" value="UniProtKB-EC"/>
</dbReference>
<evidence type="ECO:0000256" key="2">
    <source>
        <dbReference type="ARBA" id="ARBA00004496"/>
    </source>
</evidence>
<keyword evidence="8 15" id="KW-0808">Transferase</keyword>
<evidence type="ECO:0000256" key="9">
    <source>
        <dbReference type="ARBA" id="ARBA00022691"/>
    </source>
</evidence>
<keyword evidence="18" id="KW-1185">Reference proteome</keyword>
<dbReference type="EMBL" id="CALNXJ010000004">
    <property type="protein sequence ID" value="CAH3037901.1"/>
    <property type="molecule type" value="Genomic_DNA"/>
</dbReference>
<feature type="active site" description="Proton acceptor" evidence="15">
    <location>
        <position position="269"/>
    </location>
</feature>
<protein>
    <recommendedName>
        <fullName evidence="4">Cap-specific mRNA (nucleoside-2'-O-)-methyltransferase 2</fullName>
        <ecNumber evidence="3">2.1.1.296</ecNumber>
    </recommendedName>
    <alternativeName>
        <fullName evidence="14">Cap methyltransferase 2</fullName>
    </alternativeName>
    <alternativeName>
        <fullName evidence="12">Cap2 2'O-ribose methyltransferase 2</fullName>
    </alternativeName>
    <alternativeName>
        <fullName evidence="13">FtsJ methyltransferase domain-containing protein 1</fullName>
    </alternativeName>
</protein>
<evidence type="ECO:0000256" key="15">
    <source>
        <dbReference type="PROSITE-ProRule" id="PRU00946"/>
    </source>
</evidence>
<dbReference type="SUPFAM" id="SSF53335">
    <property type="entry name" value="S-adenosyl-L-methionine-dependent methyltransferases"/>
    <property type="match status" value="2"/>
</dbReference>
<evidence type="ECO:0000256" key="11">
    <source>
        <dbReference type="ARBA" id="ARBA00049477"/>
    </source>
</evidence>
<evidence type="ECO:0000256" key="7">
    <source>
        <dbReference type="ARBA" id="ARBA00022664"/>
    </source>
</evidence>
<evidence type="ECO:0000256" key="4">
    <source>
        <dbReference type="ARBA" id="ARBA00021134"/>
    </source>
</evidence>
<dbReference type="InterPro" id="IPR050851">
    <property type="entry name" value="mRNA_Cap_2O-Ribose_MeTrfase"/>
</dbReference>
<evidence type="ECO:0000256" key="14">
    <source>
        <dbReference type="ARBA" id="ARBA00081266"/>
    </source>
</evidence>
<dbReference type="PROSITE" id="PS51614">
    <property type="entry name" value="SAM_MT_ADRIFT"/>
    <property type="match status" value="1"/>
</dbReference>
<feature type="binding site" evidence="15">
    <location>
        <position position="229"/>
    </location>
    <ligand>
        <name>S-adenosyl-L-methionine</name>
        <dbReference type="ChEBI" id="CHEBI:59789"/>
    </ligand>
</feature>
<dbReference type="GO" id="GO:0003676">
    <property type="term" value="F:nucleic acid binding"/>
    <property type="evidence" value="ECO:0007669"/>
    <property type="project" value="UniProtKB-UniRule"/>
</dbReference>
<keyword evidence="5" id="KW-0963">Cytoplasm</keyword>
<keyword evidence="9 15" id="KW-0949">S-adenosyl-L-methionine</keyword>
<dbReference type="GO" id="GO:0032259">
    <property type="term" value="P:methylation"/>
    <property type="evidence" value="ECO:0007669"/>
    <property type="project" value="UniProtKB-KW"/>
</dbReference>
<evidence type="ECO:0000256" key="10">
    <source>
        <dbReference type="ARBA" id="ARBA00023242"/>
    </source>
</evidence>
<evidence type="ECO:0000256" key="8">
    <source>
        <dbReference type="ARBA" id="ARBA00022679"/>
    </source>
</evidence>
<gene>
    <name evidence="17" type="ORF">PMEA_00021418</name>
</gene>
<dbReference type="GO" id="GO:0006370">
    <property type="term" value="P:7-methylguanosine mRNA capping"/>
    <property type="evidence" value="ECO:0007669"/>
    <property type="project" value="UniProtKB-UniRule"/>
</dbReference>
<dbReference type="PANTHER" id="PTHR16121:SF2">
    <property type="entry name" value="CAP-SPECIFIC MRNA (NUCLEOSIDE-2'-O-)-METHYLTRANSFERASE 2"/>
    <property type="match status" value="1"/>
</dbReference>
<dbReference type="EC" id="2.1.1.296" evidence="3"/>
<dbReference type="AlphaFoldDB" id="A0AAU9VYK1"/>
<feature type="domain" description="Adrift-type SAM-dependent 2'-O-MTase" evidence="16">
    <location>
        <begin position="106"/>
        <end position="316"/>
    </location>
</feature>
<evidence type="ECO:0000256" key="5">
    <source>
        <dbReference type="ARBA" id="ARBA00022490"/>
    </source>
</evidence>
<dbReference type="Gene3D" id="3.40.50.12760">
    <property type="match status" value="2"/>
</dbReference>
<feature type="binding site" evidence="15">
    <location>
        <position position="164"/>
    </location>
    <ligand>
        <name>S-adenosyl-L-methionine</name>
        <dbReference type="ChEBI" id="CHEBI:59789"/>
    </ligand>
</feature>
<comment type="caution">
    <text evidence="17">The sequence shown here is derived from an EMBL/GenBank/DDBJ whole genome shotgun (WGS) entry which is preliminary data.</text>
</comment>
<keyword evidence="7" id="KW-0507">mRNA processing</keyword>
<dbReference type="GO" id="GO:0016556">
    <property type="term" value="P:mRNA modification"/>
    <property type="evidence" value="ECO:0007669"/>
    <property type="project" value="UniProtKB-UniRule"/>
</dbReference>
<comment type="subcellular location">
    <subcellularLocation>
        <location evidence="2">Cytoplasm</location>
    </subcellularLocation>
    <subcellularLocation>
        <location evidence="1">Nucleus</location>
    </subcellularLocation>
</comment>
<dbReference type="FunFam" id="3.40.50.12760:FF:000002">
    <property type="entry name" value="Cap methyltransferase 2"/>
    <property type="match status" value="1"/>
</dbReference>
<dbReference type="GO" id="GO:0004483">
    <property type="term" value="F:methyltransferase cap1 activity"/>
    <property type="evidence" value="ECO:0007669"/>
    <property type="project" value="UniProtKB-UniRule"/>
</dbReference>
<dbReference type="InterPro" id="IPR025807">
    <property type="entry name" value="Adrift-typ_MeTrfase"/>
</dbReference>
<evidence type="ECO:0000256" key="6">
    <source>
        <dbReference type="ARBA" id="ARBA00022603"/>
    </source>
</evidence>
<dbReference type="InterPro" id="IPR002877">
    <property type="entry name" value="RNA_MeTrfase_FtsJ_dom"/>
</dbReference>
<evidence type="ECO:0000256" key="12">
    <source>
        <dbReference type="ARBA" id="ARBA00075600"/>
    </source>
</evidence>
<dbReference type="InterPro" id="IPR029063">
    <property type="entry name" value="SAM-dependent_MTases_sf"/>
</dbReference>
<keyword evidence="10" id="KW-0539">Nucleus</keyword>
<comment type="catalytic activity">
    <reaction evidence="11">
        <text>a 5'-end (N(7)-methyl 5'-triphosphoguanosine)-(2'-O-methyl-ribonucleoside)-(ribonucleotide) in mRNA + S-adenosyl-L-methionine = a 5'-end (N(7)-methyl 5'-triphosphoguanosine)-(2'-O-methyl-ribonucleoside)-(2'-O-methyl-ribonucleotide) in mRNA + S-adenosyl-L-homocysteine + H(+)</text>
        <dbReference type="Rhea" id="RHEA:67024"/>
        <dbReference type="Rhea" id="RHEA-COMP:17169"/>
        <dbReference type="Rhea" id="RHEA-COMP:17170"/>
        <dbReference type="ChEBI" id="CHEBI:15378"/>
        <dbReference type="ChEBI" id="CHEBI:57856"/>
        <dbReference type="ChEBI" id="CHEBI:59789"/>
        <dbReference type="ChEBI" id="CHEBI:167612"/>
        <dbReference type="ChEBI" id="CHEBI:167614"/>
        <dbReference type="EC" id="2.1.1.296"/>
    </reaction>
</comment>
<evidence type="ECO:0000313" key="17">
    <source>
        <dbReference type="EMBL" id="CAH3037901.1"/>
    </source>
</evidence>
<evidence type="ECO:0000313" key="18">
    <source>
        <dbReference type="Proteomes" id="UP001159428"/>
    </source>
</evidence>
<keyword evidence="6 15" id="KW-0489">Methyltransferase</keyword>
<name>A0AAU9VYK1_9CNID</name>
<sequence length="830" mass="95299">MASKKRRKYQKRHAHDFFDFQEEIEALFNKKFVLKSNEEAWELPHSSTMFQEPPFILADLISLKDDLNQKKSLLNDMDIVKWHLHTRRTHKAGLVVKHLRENFNAEMCTQAWTKFYEILNAFDLIPEDAQRSEKFRSVHLCEAPGAFVASLNHYLKSHYNGMDWQWVANTLNPYYEGNDLEAMLDDDRFILKTLSHWNFGVDGTGDLMNLDNLDSLKQETGESHLVTADGSINCANQPDEQESLVGQLIFCEAVAAMNLLCQGGNFVFKMFTALEHQMVSLMYLLACVFQEIQVIKPGTSKSGNSEVYIVCLRFIGEQQIPSCILEELRKAFTPHCPLPSLFSLQSIPTTFLERLRTCQKYFTGLQMEAIDLNIQQFHYMTSAERKAHNQLRQLVVENFVEKFHLQPISEEEHVVMSTSLDGTQLSFNRGPTNCVPFAETFAGTRQRGSYNQRQGNLHQNWLDKIKVDSQLKFCPSHSRTLQDLSQVSSSVPLIPLSHDQVVWLPRTKSSSPESWKPKTAARFLGILNSRFCTPIYISKLQEAHQQAAILREENADNLRALLDKVNPSNIVKMSSGGEAELRNLDNLVFFSEMAKGENYGIVLNLVSRPYSLEQYLQEKNARFNSVQLHMSTESGTPHGAINNEKLCKSQRVNLVFANFSHTDELSSKREMVYLCIVALRLLESGGMFVLNFHQTLTRFSVGILFILHQVFDKLAIVKPVVSHLFSPQRFLVCKGFLSDVEHYITYLAQVFDQLSKLDQEKSAFDVVEIVPMDLLYSEQFYLFVKRTNEQLAYLQLKEIVQLENFFLNPDQLPLSEEISNLKKEVTAYLK</sequence>
<evidence type="ECO:0000256" key="1">
    <source>
        <dbReference type="ARBA" id="ARBA00004123"/>
    </source>
</evidence>
<evidence type="ECO:0000259" key="16">
    <source>
        <dbReference type="PROSITE" id="PS51614"/>
    </source>
</evidence>
<evidence type="ECO:0000256" key="3">
    <source>
        <dbReference type="ARBA" id="ARBA00012770"/>
    </source>
</evidence>
<dbReference type="Pfam" id="PF01728">
    <property type="entry name" value="FtsJ"/>
    <property type="match status" value="1"/>
</dbReference>
<feature type="binding site" evidence="15">
    <location>
        <position position="145"/>
    </location>
    <ligand>
        <name>S-adenosyl-L-methionine</name>
        <dbReference type="ChEBI" id="CHEBI:59789"/>
    </ligand>
</feature>
<dbReference type="GO" id="GO:0005634">
    <property type="term" value="C:nucleus"/>
    <property type="evidence" value="ECO:0007669"/>
    <property type="project" value="UniProtKB-SubCell"/>
</dbReference>